<reference evidence="1" key="2">
    <citation type="journal article" date="2015" name="Fish Shellfish Immunol.">
        <title>Early steps in the European eel (Anguilla anguilla)-Vibrio vulnificus interaction in the gills: Role of the RtxA13 toxin.</title>
        <authorList>
            <person name="Callol A."/>
            <person name="Pajuelo D."/>
            <person name="Ebbesson L."/>
            <person name="Teles M."/>
            <person name="MacKenzie S."/>
            <person name="Amaro C."/>
        </authorList>
    </citation>
    <scope>NUCLEOTIDE SEQUENCE</scope>
</reference>
<sequence>MCELAAQVSSSLLHFPEVTVDALGRG</sequence>
<dbReference type="EMBL" id="GBXM01072799">
    <property type="protein sequence ID" value="JAH35778.1"/>
    <property type="molecule type" value="Transcribed_RNA"/>
</dbReference>
<reference evidence="1" key="1">
    <citation type="submission" date="2014-11" db="EMBL/GenBank/DDBJ databases">
        <authorList>
            <person name="Amaro Gonzalez C."/>
        </authorList>
    </citation>
    <scope>NUCLEOTIDE SEQUENCE</scope>
</reference>
<accession>A0A0E9S5I4</accession>
<name>A0A0E9S5I4_ANGAN</name>
<proteinExistence type="predicted"/>
<organism evidence="1">
    <name type="scientific">Anguilla anguilla</name>
    <name type="common">European freshwater eel</name>
    <name type="synonym">Muraena anguilla</name>
    <dbReference type="NCBI Taxonomy" id="7936"/>
    <lineage>
        <taxon>Eukaryota</taxon>
        <taxon>Metazoa</taxon>
        <taxon>Chordata</taxon>
        <taxon>Craniata</taxon>
        <taxon>Vertebrata</taxon>
        <taxon>Euteleostomi</taxon>
        <taxon>Actinopterygii</taxon>
        <taxon>Neopterygii</taxon>
        <taxon>Teleostei</taxon>
        <taxon>Anguilliformes</taxon>
        <taxon>Anguillidae</taxon>
        <taxon>Anguilla</taxon>
    </lineage>
</organism>
<protein>
    <submittedName>
        <fullName evidence="1">Uncharacterized protein</fullName>
    </submittedName>
</protein>
<dbReference type="AlphaFoldDB" id="A0A0E9S5I4"/>
<evidence type="ECO:0000313" key="1">
    <source>
        <dbReference type="EMBL" id="JAH35778.1"/>
    </source>
</evidence>